<dbReference type="Proteomes" id="UP000193146">
    <property type="component" value="Unassembled WGS sequence"/>
</dbReference>
<gene>
    <name evidence="7" type="ORF">B7G54_15775</name>
    <name evidence="6" type="ORF">LMG29660_02870</name>
</gene>
<dbReference type="PANTHER" id="PTHR37419:SF1">
    <property type="entry name" value="SERINE_THREONINE-PROTEIN KINASE TOXIN HIPA"/>
    <property type="match status" value="1"/>
</dbReference>
<dbReference type="InterPro" id="IPR012893">
    <property type="entry name" value="HipA-like_C"/>
</dbReference>
<dbReference type="EMBL" id="CADIKG010000005">
    <property type="protein sequence ID" value="CAB3756503.1"/>
    <property type="molecule type" value="Genomic_DNA"/>
</dbReference>
<dbReference type="RefSeq" id="WP_085039886.1">
    <property type="nucleotide sequence ID" value="NZ_CADIKG010000005.1"/>
</dbReference>
<organism evidence="7 8">
    <name type="scientific">Burkholderia puraquae</name>
    <dbReference type="NCBI Taxonomy" id="1904757"/>
    <lineage>
        <taxon>Bacteria</taxon>
        <taxon>Pseudomonadati</taxon>
        <taxon>Pseudomonadota</taxon>
        <taxon>Betaproteobacteria</taxon>
        <taxon>Burkholderiales</taxon>
        <taxon>Burkholderiaceae</taxon>
        <taxon>Burkholderia</taxon>
        <taxon>Burkholderia cepacia complex</taxon>
    </lineage>
</organism>
<feature type="domain" description="HipA-like C-terminal" evidence="4">
    <location>
        <begin position="147"/>
        <end position="381"/>
    </location>
</feature>
<keyword evidence="8" id="KW-1185">Reference proteome</keyword>
<dbReference type="GO" id="GO:0004674">
    <property type="term" value="F:protein serine/threonine kinase activity"/>
    <property type="evidence" value="ECO:0007669"/>
    <property type="project" value="TreeGrafter"/>
</dbReference>
<keyword evidence="2" id="KW-0808">Transferase</keyword>
<evidence type="ECO:0000256" key="2">
    <source>
        <dbReference type="ARBA" id="ARBA00022679"/>
    </source>
</evidence>
<sequence length="434" mass="48186">MANRTLIASANGLRMGALADDKGVWSFTYDAQWLASPRAYPLSPAFPLRADTFTDTSTDRPVQWFFDNLLPEEGMRTSLAREARVDAADAWGLLAYFGRESAGALTLLAEGEREAAGSMQPLPLDELERRIQAMPERALTATAPKRMSAAGAQQKLLLILRGDAPDYTLFEPVGSEPSMHLLKPDMRAAGYPHSAINEFFCMKLAKRMGLDVPDVHFLRAPSACYVIDRFDRDTAAEPAERLHTIDAMQLLNYDRGFKYQRANAEELGRAIGQTSTRALARLSVFRWTIFNVVVGNGDAHLKNLSFFVDARGYRLAPFYDIVSTVVYHTPTHRPDHRGDHWPHCELTMPLGAATRFADIDTGALVTFGTALGLREKAAENELLRFLEPLDRSVAQTLDEVRELARPDAGEIRLLNSIAAMPIAEMSRALRPPRG</sequence>
<evidence type="ECO:0000313" key="6">
    <source>
        <dbReference type="EMBL" id="CAB3756503.1"/>
    </source>
</evidence>
<proteinExistence type="inferred from homology"/>
<evidence type="ECO:0000313" key="8">
    <source>
        <dbReference type="Proteomes" id="UP000193146"/>
    </source>
</evidence>
<dbReference type="InterPro" id="IPR052028">
    <property type="entry name" value="HipA_Ser/Thr_kinase"/>
</dbReference>
<evidence type="ECO:0000259" key="5">
    <source>
        <dbReference type="Pfam" id="PF13657"/>
    </source>
</evidence>
<evidence type="ECO:0000313" key="7">
    <source>
        <dbReference type="EMBL" id="ORT85278.1"/>
    </source>
</evidence>
<dbReference type="Pfam" id="PF13657">
    <property type="entry name" value="Couple_hipA"/>
    <property type="match status" value="1"/>
</dbReference>
<dbReference type="Proteomes" id="UP000494135">
    <property type="component" value="Unassembled WGS sequence"/>
</dbReference>
<feature type="domain" description="HipA N-terminal subdomain 1" evidence="5">
    <location>
        <begin position="9"/>
        <end position="107"/>
    </location>
</feature>
<reference evidence="6 9" key="2">
    <citation type="submission" date="2020-04" db="EMBL/GenBank/DDBJ databases">
        <authorList>
            <person name="De Canck E."/>
        </authorList>
    </citation>
    <scope>NUCLEOTIDE SEQUENCE [LARGE SCALE GENOMIC DNA]</scope>
    <source>
        <strain evidence="6 9">LMG 29660</strain>
    </source>
</reference>
<evidence type="ECO:0000256" key="3">
    <source>
        <dbReference type="ARBA" id="ARBA00022777"/>
    </source>
</evidence>
<protein>
    <submittedName>
        <fullName evidence="7">Toxin HipA</fullName>
    </submittedName>
</protein>
<dbReference type="InterPro" id="IPR017508">
    <property type="entry name" value="HipA_N1"/>
</dbReference>
<evidence type="ECO:0000313" key="9">
    <source>
        <dbReference type="Proteomes" id="UP000494135"/>
    </source>
</evidence>
<comment type="similarity">
    <text evidence="1">Belongs to the HipA Ser/Thr kinase family.</text>
</comment>
<accession>A0A1X1PGB1</accession>
<reference evidence="7 8" key="1">
    <citation type="submission" date="2017-04" db="EMBL/GenBank/DDBJ databases">
        <title>Burkholderia puraquae sp. nov., a novel Burkholderia cepacia complex species from hospital setting samples.</title>
        <authorList>
            <person name="Martina P."/>
            <person name="Leguizamon M."/>
            <person name="Prieto C."/>
            <person name="Sousa S."/>
            <person name="Montanaro P."/>
            <person name="Draghi W."/>
            <person name="Staembler M."/>
            <person name="Bettiol M."/>
            <person name="Figoli C."/>
            <person name="Palau J."/>
            <person name="Alvarez F."/>
            <person name="Benetti S."/>
            <person name="Anchat E."/>
            <person name="Vescina C."/>
            <person name="Ferreras J."/>
            <person name="Lasch P."/>
            <person name="Lagares A."/>
            <person name="Zorreguieta A."/>
            <person name="Yantorno O."/>
            <person name="Bosch A."/>
        </authorList>
    </citation>
    <scope>NUCLEOTIDE SEQUENCE [LARGE SCALE GENOMIC DNA]</scope>
    <source>
        <strain evidence="7 8">CAMPA 1040</strain>
    </source>
</reference>
<dbReference type="PANTHER" id="PTHR37419">
    <property type="entry name" value="SERINE/THREONINE-PROTEIN KINASE TOXIN HIPA"/>
    <property type="match status" value="1"/>
</dbReference>
<dbReference type="Gene3D" id="1.10.1070.20">
    <property type="match status" value="1"/>
</dbReference>
<dbReference type="GO" id="GO:0005829">
    <property type="term" value="C:cytosol"/>
    <property type="evidence" value="ECO:0007669"/>
    <property type="project" value="TreeGrafter"/>
</dbReference>
<dbReference type="Pfam" id="PF07804">
    <property type="entry name" value="HipA_C"/>
    <property type="match status" value="1"/>
</dbReference>
<keyword evidence="3" id="KW-0418">Kinase</keyword>
<dbReference type="AlphaFoldDB" id="A0A1X1PGB1"/>
<name>A0A1X1PGB1_9BURK</name>
<evidence type="ECO:0000256" key="1">
    <source>
        <dbReference type="ARBA" id="ARBA00010164"/>
    </source>
</evidence>
<dbReference type="OrthoDB" id="9805913at2"/>
<dbReference type="EMBL" id="NBYX01000007">
    <property type="protein sequence ID" value="ORT85278.1"/>
    <property type="molecule type" value="Genomic_DNA"/>
</dbReference>
<evidence type="ECO:0000259" key="4">
    <source>
        <dbReference type="Pfam" id="PF07804"/>
    </source>
</evidence>
<dbReference type="NCBIfam" id="TIGR03071">
    <property type="entry name" value="couple_hipA"/>
    <property type="match status" value="1"/>
</dbReference>